<evidence type="ECO:0000313" key="4">
    <source>
        <dbReference type="Proteomes" id="UP000009139"/>
    </source>
</evidence>
<reference evidence="1" key="2">
    <citation type="journal article" date="2000" name="J. Mol. Biol.">
        <title>Archaeal homologs of eukaryotic methylation guide small nucleolar RNAs: lessons from the Pyrococcus genomes.</title>
        <authorList>
            <person name="Gaspin C."/>
            <person name="Cavaille J."/>
            <person name="Erauso G."/>
        </authorList>
    </citation>
    <scope>NUCLEOTIDE SEQUENCE</scope>
    <source>
        <strain evidence="1">Orsay</strain>
    </source>
</reference>
<dbReference type="STRING" id="272844.PABs11404"/>
<dbReference type="Proteomes" id="UP000009139">
    <property type="component" value="Chromosome"/>
</dbReference>
<dbReference type="HOGENOM" id="CLU_2565872_0_0_2"/>
<sequence length="81" mass="8957">MIGVVSFTDPRETALSDEREKAIMEKHNYIIKELSEFEVLDINKELGKPRNGIFGINSIKEAITAGRIAKERGVSGVIIGL</sequence>
<protein>
    <submittedName>
        <fullName evidence="1">Uncharacterized protein</fullName>
    </submittedName>
</protein>
<reference evidence="2 4" key="5">
    <citation type="journal article" date="2012" name="Curr. Microbiol.">
        <title>Re-annotation of two hyperthermophilic archaea Pyrococcus abyssi GE5 and Pyrococcus furiosus DSM 3638.</title>
        <authorList>
            <person name="Gao J."/>
            <person name="Wang J."/>
        </authorList>
    </citation>
    <scope>GENOME REANNOTATION</scope>
    <source>
        <strain evidence="2">GE5</strain>
        <strain evidence="4">GE5 / Orsay</strain>
    </source>
</reference>
<evidence type="ECO:0000313" key="2">
    <source>
        <dbReference type="EMBL" id="CCE70093.1"/>
    </source>
</evidence>
<accession>Q8J2X6</accession>
<keyword evidence="3" id="KW-1185">Reference proteome</keyword>
<name>Q8J2X6_PYRAB</name>
<gene>
    <name evidence="1" type="ordered locus">PABs11404</name>
</gene>
<dbReference type="Proteomes" id="UP000000810">
    <property type="component" value="Chromosome"/>
</dbReference>
<dbReference type="eggNOG" id="arCOG01772">
    <property type="taxonomic scope" value="Archaea"/>
</dbReference>
<reference evidence="1" key="1">
    <citation type="submission" date="1999-07" db="EMBL/GenBank/DDBJ databases">
        <authorList>
            <person name="Genoscope"/>
        </authorList>
    </citation>
    <scope>NUCLEOTIDE SEQUENCE</scope>
    <source>
        <strain evidence="1">Orsay</strain>
    </source>
</reference>
<organism evidence="1 3">
    <name type="scientific">Pyrococcus abyssi (strain GE5 / Orsay)</name>
    <dbReference type="NCBI Taxonomy" id="272844"/>
    <lineage>
        <taxon>Archaea</taxon>
        <taxon>Methanobacteriati</taxon>
        <taxon>Methanobacteriota</taxon>
        <taxon>Thermococci</taxon>
        <taxon>Thermococcales</taxon>
        <taxon>Thermococcaceae</taxon>
        <taxon>Pyrococcus</taxon>
    </lineage>
</organism>
<dbReference type="EMBL" id="HE613800">
    <property type="protein sequence ID" value="CCE70093.1"/>
    <property type="molecule type" value="Genomic_DNA"/>
</dbReference>
<evidence type="ECO:0000313" key="1">
    <source>
        <dbReference type="EMBL" id="CAD55663.1"/>
    </source>
</evidence>
<reference evidence="1" key="3">
    <citation type="journal article" date="2001" name="Genome Res.">
        <title>Genome evolution at the genus level: comparison of three complete genomes of hyperthermophilic archaea.</title>
        <authorList>
            <person name="Lecompte O."/>
            <person name="Ripp R."/>
            <person name="Puzos-Barbe V."/>
            <person name="Duprat S."/>
            <person name="Heilig R."/>
            <person name="Dietrich J."/>
            <person name="Thierry J.C."/>
            <person name="Poch O."/>
        </authorList>
    </citation>
    <scope>NUCLEOTIDE SEQUENCE</scope>
    <source>
        <strain evidence="1">Orsay</strain>
    </source>
</reference>
<evidence type="ECO:0000313" key="3">
    <source>
        <dbReference type="Proteomes" id="UP000000810"/>
    </source>
</evidence>
<dbReference type="PATRIC" id="fig|272844.11.peg.737"/>
<dbReference type="AlphaFoldDB" id="Q8J2X6"/>
<reference evidence="1 3" key="4">
    <citation type="journal article" date="2003" name="Mol. Microbiol.">
        <title>An integrated analysis of the genome of the hyperthermophilic archaeon Pyrococcus abyssi.</title>
        <authorList>
            <person name="Cohen G."/>
            <person name="Barbe V."/>
            <person name="Flament D."/>
            <person name="Galperin M."/>
            <person name="Heilig R."/>
            <person name="Ripp R."/>
            <person name="Lecompte O."/>
            <person name="Prieur D."/>
            <person name="Poch O."/>
            <person name="Quellerou J."/>
            <person name="Thierry J.C."/>
            <person name="Van der Oost J."/>
            <person name="Weissenbach J."/>
            <person name="Zivanovic Y."/>
            <person name="Forterre P."/>
        </authorList>
    </citation>
    <scope>NUCLEOTIDE SEQUENCE [LARGE SCALE GENOMIC DNA]</scope>
    <source>
        <strain evidence="3">GE5 / Orsay</strain>
        <strain evidence="1">Orsay</strain>
    </source>
</reference>
<dbReference type="KEGG" id="pab:PABs11404"/>
<dbReference type="EMBL" id="AJ248285">
    <property type="protein sequence ID" value="CAD55663.1"/>
    <property type="molecule type" value="Genomic_DNA"/>
</dbReference>
<proteinExistence type="predicted"/>